<dbReference type="Pfam" id="PF01717">
    <property type="entry name" value="Meth_synt_2"/>
    <property type="match status" value="1"/>
</dbReference>
<dbReference type="RefSeq" id="WP_168521847.1">
    <property type="nucleotide sequence ID" value="NZ_JAAXLS010000051.1"/>
</dbReference>
<sequence length="381" mass="41467">MRTSTDRILTTHTGSLPRPQELTGLMHRKMEGHPVDEDKLAAAIETARADVLDNQLNAGVDVVSDGEVSKPSYVTYVTDRFDGFGGEAQPLGLAEFADFPETTHHVAADPGMQHAKAPYCVDKVTLRDTEAVHADIAAFKKSLQGHDEVEGFMTAASPGAIAMYMINRHYGDDEEYLYALADAMKYEYQAIVDSGLVLQIDCPDIGCAAHLAYKDLTLADVVKKIEMHIDVINHAVDGLAPDRVRMHICWGNYLSTHHRDIELRTIAAAVLRAKPQGLLLEASNPRHAHEWAVLADAGVPDGKILIPGVIDSKTNYIEHPELIAQRITNYAGIVGRENVIAGSDCGFGTLVGMSWVSPRVVWAKLASLAEGARLASNTLWA</sequence>
<dbReference type="SUPFAM" id="SSF51726">
    <property type="entry name" value="UROD/MetE-like"/>
    <property type="match status" value="1"/>
</dbReference>
<name>A0ABX1JEU9_9PSEU</name>
<dbReference type="PANTHER" id="PTHR43844:SF2">
    <property type="entry name" value="SYNTHASE, VITAMIN-B12 INDEPENDENT, PUTATIVE (AFU_ORTHOLOGUE AFUA_3G12060)-RELATED"/>
    <property type="match status" value="1"/>
</dbReference>
<dbReference type="InterPro" id="IPR038071">
    <property type="entry name" value="UROD/MetE-like_sf"/>
</dbReference>
<dbReference type="Gene3D" id="3.20.20.210">
    <property type="match status" value="1"/>
</dbReference>
<evidence type="ECO:0000313" key="2">
    <source>
        <dbReference type="EMBL" id="NKQ58221.1"/>
    </source>
</evidence>
<comment type="caution">
    <text evidence="2">The sequence shown here is derived from an EMBL/GenBank/DDBJ whole genome shotgun (WGS) entry which is preliminary data.</text>
</comment>
<evidence type="ECO:0000313" key="3">
    <source>
        <dbReference type="Proteomes" id="UP000715441"/>
    </source>
</evidence>
<protein>
    <submittedName>
        <fullName evidence="2">Cobalamin-independent methionine synthase II family protein</fullName>
    </submittedName>
</protein>
<evidence type="ECO:0000259" key="1">
    <source>
        <dbReference type="Pfam" id="PF01717"/>
    </source>
</evidence>
<proteinExistence type="predicted"/>
<dbReference type="Proteomes" id="UP000715441">
    <property type="component" value="Unassembled WGS sequence"/>
</dbReference>
<gene>
    <name evidence="2" type="ORF">HFP15_35755</name>
</gene>
<keyword evidence="3" id="KW-1185">Reference proteome</keyword>
<dbReference type="CDD" id="cd03311">
    <property type="entry name" value="CIMS_C_terminal_like"/>
    <property type="match status" value="1"/>
</dbReference>
<feature type="domain" description="Cobalamin-independent methionine synthase MetE C-terminal/archaeal" evidence="1">
    <location>
        <begin position="9"/>
        <end position="350"/>
    </location>
</feature>
<organism evidence="2 3">
    <name type="scientific">Amycolatopsis acididurans</name>
    <dbReference type="NCBI Taxonomy" id="2724524"/>
    <lineage>
        <taxon>Bacteria</taxon>
        <taxon>Bacillati</taxon>
        <taxon>Actinomycetota</taxon>
        <taxon>Actinomycetes</taxon>
        <taxon>Pseudonocardiales</taxon>
        <taxon>Pseudonocardiaceae</taxon>
        <taxon>Amycolatopsis</taxon>
    </lineage>
</organism>
<dbReference type="EMBL" id="JAAXLS010000051">
    <property type="protein sequence ID" value="NKQ58221.1"/>
    <property type="molecule type" value="Genomic_DNA"/>
</dbReference>
<accession>A0ABX1JEU9</accession>
<reference evidence="2 3" key="1">
    <citation type="submission" date="2020-04" db="EMBL/GenBank/DDBJ databases">
        <title>Novel species.</title>
        <authorList>
            <person name="Teo W.F.A."/>
            <person name="Lipun K."/>
            <person name="Srisuk N."/>
            <person name="Duangmal K."/>
        </authorList>
    </citation>
    <scope>NUCLEOTIDE SEQUENCE [LARGE SCALE GENOMIC DNA]</scope>
    <source>
        <strain evidence="2 3">K13G38</strain>
    </source>
</reference>
<dbReference type="PANTHER" id="PTHR43844">
    <property type="entry name" value="METHIONINE SYNTHASE"/>
    <property type="match status" value="1"/>
</dbReference>
<dbReference type="InterPro" id="IPR002629">
    <property type="entry name" value="Met_Synth_C/arc"/>
</dbReference>